<protein>
    <recommendedName>
        <fullName evidence="8">Protein nucleotidyltransferase YdiU</fullName>
        <ecNumber evidence="8">2.7.7.-</ecNumber>
    </recommendedName>
    <alternativeName>
        <fullName evidence="8">Protein adenylyltransferase YdiU</fullName>
        <ecNumber evidence="8">2.7.7.108</ecNumber>
    </alternativeName>
    <alternativeName>
        <fullName evidence="8">Protein uridylyltransferase YdiU</fullName>
        <ecNumber evidence="8">2.7.7.-</ecNumber>
    </alternativeName>
</protein>
<sequence>MTVDTGWNFDNSYARLPESLFTRIKPTPVRLPELIIFNDPLAAALGLNGPALRSDKGTAVFAGNEVPQGAESLAQAYAGHQFGHFTMLGDGRAVLIGEQITPQGTRVDIQLKGSGRTPYSRRGDGRAALGPMLREYIISEAMHGLGIPTTRSLAVVATGEPVIRETEQPGAVLTRVAASHLRVGTFQYAAARGITEDLRTLADYTLQRHYPEVEGATNRYLSLLHEVVKRQADLIAKWQLVGFVHGVMNTDNMALSGETIDYGPCAFLDTYDPETVFSSIDQHGRYAYGNQPQIAAWNLARFAETLLPLLHDDESQAVRLAEEAISDFTERYYRNWLAGMRAKLGLFNEEQQDEALIEELLGMMHKHRADYTNTFRALTLGKLADSELFDSKEFAGWHQQWEARLGRQKEAQDASRQLMRSSNPALIPRNHRVEEALEAAVEREDFSVMERFLGVLSNPYAYSPEQEEYSTLPESCSSPYRTFCGT</sequence>
<dbReference type="GO" id="GO:0005524">
    <property type="term" value="F:ATP binding"/>
    <property type="evidence" value="ECO:0007669"/>
    <property type="project" value="UniProtKB-UniRule"/>
</dbReference>
<dbReference type="PANTHER" id="PTHR32057:SF14">
    <property type="entry name" value="PROTEIN ADENYLYLTRANSFERASE SELO, MITOCHONDRIAL"/>
    <property type="match status" value="1"/>
</dbReference>
<comment type="similarity">
    <text evidence="1 8">Belongs to the SELO family.</text>
</comment>
<dbReference type="RefSeq" id="WP_046504463.1">
    <property type="nucleotide sequence ID" value="NZ_LN831776.1"/>
</dbReference>
<evidence type="ECO:0000256" key="1">
    <source>
        <dbReference type="ARBA" id="ARBA00009747"/>
    </source>
</evidence>
<evidence type="ECO:0000256" key="6">
    <source>
        <dbReference type="ARBA" id="ARBA00022840"/>
    </source>
</evidence>
<gene>
    <name evidence="8" type="primary">ydiU</name>
    <name evidence="8" type="synonym">selO</name>
    <name evidence="9" type="ORF">PRIO_4182</name>
</gene>
<comment type="catalytic activity">
    <reaction evidence="8">
        <text>L-histidyl-[protein] + UTP = N(tele)-(5'-uridylyl)-L-histidyl-[protein] + diphosphate</text>
        <dbReference type="Rhea" id="RHEA:83891"/>
        <dbReference type="Rhea" id="RHEA-COMP:9745"/>
        <dbReference type="Rhea" id="RHEA-COMP:20239"/>
        <dbReference type="ChEBI" id="CHEBI:29979"/>
        <dbReference type="ChEBI" id="CHEBI:33019"/>
        <dbReference type="ChEBI" id="CHEBI:46398"/>
        <dbReference type="ChEBI" id="CHEBI:233474"/>
    </reaction>
</comment>
<dbReference type="GO" id="GO:0070733">
    <property type="term" value="F:AMPylase activity"/>
    <property type="evidence" value="ECO:0007669"/>
    <property type="project" value="UniProtKB-EC"/>
</dbReference>
<dbReference type="EMBL" id="LN831776">
    <property type="protein sequence ID" value="CQR56584.1"/>
    <property type="molecule type" value="Genomic_DNA"/>
</dbReference>
<feature type="binding site" evidence="8">
    <location>
        <position position="91"/>
    </location>
    <ligand>
        <name>ATP</name>
        <dbReference type="ChEBI" id="CHEBI:30616"/>
    </ligand>
</feature>
<dbReference type="EC" id="2.7.7.-" evidence="8"/>
<dbReference type="AlphaFoldDB" id="A0A0E4HBH8"/>
<dbReference type="InterPro" id="IPR003846">
    <property type="entry name" value="SelO"/>
</dbReference>
<keyword evidence="4 8" id="KW-0479">Metal-binding</keyword>
<evidence type="ECO:0000256" key="2">
    <source>
        <dbReference type="ARBA" id="ARBA00022679"/>
    </source>
</evidence>
<dbReference type="STRING" id="483937.AMQ84_16265"/>
<evidence type="ECO:0000256" key="4">
    <source>
        <dbReference type="ARBA" id="ARBA00022723"/>
    </source>
</evidence>
<feature type="binding site" evidence="8">
    <location>
        <position position="175"/>
    </location>
    <ligand>
        <name>ATP</name>
        <dbReference type="ChEBI" id="CHEBI:30616"/>
    </ligand>
</feature>
<comment type="catalytic activity">
    <reaction evidence="8">
        <text>L-seryl-[protein] + UTP = O-(5'-uridylyl)-L-seryl-[protein] + diphosphate</text>
        <dbReference type="Rhea" id="RHEA:64604"/>
        <dbReference type="Rhea" id="RHEA-COMP:9863"/>
        <dbReference type="Rhea" id="RHEA-COMP:16635"/>
        <dbReference type="ChEBI" id="CHEBI:29999"/>
        <dbReference type="ChEBI" id="CHEBI:33019"/>
        <dbReference type="ChEBI" id="CHEBI:46398"/>
        <dbReference type="ChEBI" id="CHEBI:156051"/>
    </reaction>
</comment>
<reference evidence="10" key="1">
    <citation type="submission" date="2015-03" db="EMBL/GenBank/DDBJ databases">
        <authorList>
            <person name="Wibberg D."/>
        </authorList>
    </citation>
    <scope>NUCLEOTIDE SEQUENCE [LARGE SCALE GENOMIC DNA]</scope>
</reference>
<feature type="binding site" evidence="8">
    <location>
        <position position="261"/>
    </location>
    <ligand>
        <name>ATP</name>
        <dbReference type="ChEBI" id="CHEBI:30616"/>
    </ligand>
</feature>
<name>A0A0E4HBH8_9BACL</name>
<keyword evidence="7 8" id="KW-0460">Magnesium</keyword>
<evidence type="ECO:0000256" key="3">
    <source>
        <dbReference type="ARBA" id="ARBA00022695"/>
    </source>
</evidence>
<evidence type="ECO:0000256" key="8">
    <source>
        <dbReference type="HAMAP-Rule" id="MF_00692"/>
    </source>
</evidence>
<dbReference type="PATRIC" id="fig|1073571.4.peg.4475"/>
<dbReference type="HAMAP" id="MF_00692">
    <property type="entry name" value="SelO"/>
    <property type="match status" value="1"/>
</dbReference>
<feature type="binding site" evidence="8">
    <location>
        <position position="92"/>
    </location>
    <ligand>
        <name>ATP</name>
        <dbReference type="ChEBI" id="CHEBI:30616"/>
    </ligand>
</feature>
<evidence type="ECO:0000313" key="9">
    <source>
        <dbReference type="EMBL" id="CQR56584.1"/>
    </source>
</evidence>
<feature type="binding site" evidence="8">
    <location>
        <position position="89"/>
    </location>
    <ligand>
        <name>ATP</name>
        <dbReference type="ChEBI" id="CHEBI:30616"/>
    </ligand>
</feature>
<feature type="binding site" evidence="8">
    <location>
        <position position="125"/>
    </location>
    <ligand>
        <name>ATP</name>
        <dbReference type="ChEBI" id="CHEBI:30616"/>
    </ligand>
</feature>
<feature type="binding site" evidence="8">
    <location>
        <position position="124"/>
    </location>
    <ligand>
        <name>ATP</name>
        <dbReference type="ChEBI" id="CHEBI:30616"/>
    </ligand>
</feature>
<keyword evidence="3 8" id="KW-0548">Nucleotidyltransferase</keyword>
<feature type="binding site" evidence="8">
    <location>
        <position position="261"/>
    </location>
    <ligand>
        <name>Mg(2+)</name>
        <dbReference type="ChEBI" id="CHEBI:18420"/>
    </ligand>
</feature>
<dbReference type="PANTHER" id="PTHR32057">
    <property type="entry name" value="PROTEIN ADENYLYLTRANSFERASE SELO, MITOCHONDRIAL"/>
    <property type="match status" value="1"/>
</dbReference>
<keyword evidence="6 8" id="KW-0067">ATP-binding</keyword>
<evidence type="ECO:0000256" key="7">
    <source>
        <dbReference type="ARBA" id="ARBA00022842"/>
    </source>
</evidence>
<keyword evidence="5 8" id="KW-0547">Nucleotide-binding</keyword>
<dbReference type="GO" id="GO:0030145">
    <property type="term" value="F:manganese ion binding"/>
    <property type="evidence" value="ECO:0007669"/>
    <property type="project" value="UniProtKB-UniRule"/>
</dbReference>
<comment type="function">
    <text evidence="8">Nucleotidyltransferase involved in the post-translational modification of proteins. It can catalyze the addition of adenosine monophosphate (AMP) or uridine monophosphate (UMP) to a protein, resulting in modifications known as AMPylation and UMPylation.</text>
</comment>
<organism evidence="9 10">
    <name type="scientific">Paenibacillus riograndensis SBR5</name>
    <dbReference type="NCBI Taxonomy" id="1073571"/>
    <lineage>
        <taxon>Bacteria</taxon>
        <taxon>Bacillati</taxon>
        <taxon>Bacillota</taxon>
        <taxon>Bacilli</taxon>
        <taxon>Bacillales</taxon>
        <taxon>Paenibacillaceae</taxon>
        <taxon>Paenibacillus</taxon>
        <taxon>Paenibacillus sonchi group</taxon>
    </lineage>
</organism>
<dbReference type="Pfam" id="PF02696">
    <property type="entry name" value="SelO"/>
    <property type="match status" value="1"/>
</dbReference>
<keyword evidence="2 8" id="KW-0808">Transferase</keyword>
<dbReference type="NCBIfam" id="NF000658">
    <property type="entry name" value="PRK00029.1"/>
    <property type="match status" value="1"/>
</dbReference>
<feature type="binding site" evidence="8">
    <location>
        <position position="252"/>
    </location>
    <ligand>
        <name>Mg(2+)</name>
        <dbReference type="ChEBI" id="CHEBI:18420"/>
    </ligand>
</feature>
<evidence type="ECO:0000256" key="5">
    <source>
        <dbReference type="ARBA" id="ARBA00022741"/>
    </source>
</evidence>
<dbReference type="HOGENOM" id="CLU_010245_4_1_9"/>
<accession>A0A0E4HBH8</accession>
<dbReference type="Proteomes" id="UP000033163">
    <property type="component" value="Chromosome I"/>
</dbReference>
<comment type="cofactor">
    <cofactor evidence="8">
        <name>Mg(2+)</name>
        <dbReference type="ChEBI" id="CHEBI:18420"/>
    </cofactor>
    <cofactor evidence="8">
        <name>Mn(2+)</name>
        <dbReference type="ChEBI" id="CHEBI:29035"/>
    </cofactor>
</comment>
<feature type="binding site" evidence="8">
    <location>
        <position position="112"/>
    </location>
    <ligand>
        <name>ATP</name>
        <dbReference type="ChEBI" id="CHEBI:30616"/>
    </ligand>
</feature>
<proteinExistence type="inferred from homology"/>
<evidence type="ECO:0000313" key="10">
    <source>
        <dbReference type="Proteomes" id="UP000033163"/>
    </source>
</evidence>
<keyword evidence="8" id="KW-0464">Manganese</keyword>
<comment type="catalytic activity">
    <reaction evidence="8">
        <text>L-threonyl-[protein] + ATP = 3-O-(5'-adenylyl)-L-threonyl-[protein] + diphosphate</text>
        <dbReference type="Rhea" id="RHEA:54292"/>
        <dbReference type="Rhea" id="RHEA-COMP:11060"/>
        <dbReference type="Rhea" id="RHEA-COMP:13847"/>
        <dbReference type="ChEBI" id="CHEBI:30013"/>
        <dbReference type="ChEBI" id="CHEBI:30616"/>
        <dbReference type="ChEBI" id="CHEBI:33019"/>
        <dbReference type="ChEBI" id="CHEBI:138113"/>
        <dbReference type="EC" id="2.7.7.108"/>
    </reaction>
</comment>
<feature type="binding site" evidence="8">
    <location>
        <position position="182"/>
    </location>
    <ligand>
        <name>ATP</name>
        <dbReference type="ChEBI" id="CHEBI:30616"/>
    </ligand>
</feature>
<feature type="active site" description="Proton acceptor" evidence="8">
    <location>
        <position position="251"/>
    </location>
</feature>
<comment type="catalytic activity">
    <reaction evidence="8">
        <text>L-seryl-[protein] + ATP = 3-O-(5'-adenylyl)-L-seryl-[protein] + diphosphate</text>
        <dbReference type="Rhea" id="RHEA:58120"/>
        <dbReference type="Rhea" id="RHEA-COMP:9863"/>
        <dbReference type="Rhea" id="RHEA-COMP:15073"/>
        <dbReference type="ChEBI" id="CHEBI:29999"/>
        <dbReference type="ChEBI" id="CHEBI:30616"/>
        <dbReference type="ChEBI" id="CHEBI:33019"/>
        <dbReference type="ChEBI" id="CHEBI:142516"/>
        <dbReference type="EC" id="2.7.7.108"/>
    </reaction>
</comment>
<dbReference type="EC" id="2.7.7.108" evidence="8"/>
<dbReference type="KEGG" id="pri:PRIO_4182"/>
<comment type="catalytic activity">
    <reaction evidence="8">
        <text>L-tyrosyl-[protein] + UTP = O-(5'-uridylyl)-L-tyrosyl-[protein] + diphosphate</text>
        <dbReference type="Rhea" id="RHEA:83887"/>
        <dbReference type="Rhea" id="RHEA-COMP:10136"/>
        <dbReference type="Rhea" id="RHEA-COMP:20238"/>
        <dbReference type="ChEBI" id="CHEBI:33019"/>
        <dbReference type="ChEBI" id="CHEBI:46398"/>
        <dbReference type="ChEBI" id="CHEBI:46858"/>
        <dbReference type="ChEBI" id="CHEBI:90602"/>
    </reaction>
</comment>
<dbReference type="GO" id="GO:0000287">
    <property type="term" value="F:magnesium ion binding"/>
    <property type="evidence" value="ECO:0007669"/>
    <property type="project" value="UniProtKB-UniRule"/>
</dbReference>
<comment type="catalytic activity">
    <reaction evidence="8">
        <text>L-tyrosyl-[protein] + ATP = O-(5'-adenylyl)-L-tyrosyl-[protein] + diphosphate</text>
        <dbReference type="Rhea" id="RHEA:54288"/>
        <dbReference type="Rhea" id="RHEA-COMP:10136"/>
        <dbReference type="Rhea" id="RHEA-COMP:13846"/>
        <dbReference type="ChEBI" id="CHEBI:30616"/>
        <dbReference type="ChEBI" id="CHEBI:33019"/>
        <dbReference type="ChEBI" id="CHEBI:46858"/>
        <dbReference type="ChEBI" id="CHEBI:83624"/>
        <dbReference type="EC" id="2.7.7.108"/>
    </reaction>
</comment>